<comment type="caution">
    <text evidence="1">The sequence shown here is derived from an EMBL/GenBank/DDBJ whole genome shotgun (WGS) entry which is preliminary data.</text>
</comment>
<accession>A0A8J6N6N4</accession>
<protein>
    <submittedName>
        <fullName evidence="1">Uncharacterized protein</fullName>
    </submittedName>
</protein>
<proteinExistence type="predicted"/>
<dbReference type="Proteomes" id="UP000599024">
    <property type="component" value="Unassembled WGS sequence"/>
</dbReference>
<gene>
    <name evidence="1" type="ORF">H8E79_00685</name>
</gene>
<evidence type="ECO:0000313" key="2">
    <source>
        <dbReference type="Proteomes" id="UP000599024"/>
    </source>
</evidence>
<reference evidence="1 2" key="1">
    <citation type="submission" date="2020-08" db="EMBL/GenBank/DDBJ databases">
        <title>Bridging the membrane lipid divide: bacteria of the FCB group superphylum have the potential to synthesize archaeal ether lipids.</title>
        <authorList>
            <person name="Villanueva L."/>
            <person name="Von Meijenfeldt F.A.B."/>
            <person name="Westbye A.B."/>
            <person name="Yadav S."/>
            <person name="Hopmans E.C."/>
            <person name="Dutilh B.E."/>
            <person name="Sinninghe Damste J.S."/>
        </authorList>
    </citation>
    <scope>NUCLEOTIDE SEQUENCE [LARGE SCALE GENOMIC DNA]</scope>
    <source>
        <strain evidence="1">NIOZ-UU81</strain>
    </source>
</reference>
<evidence type="ECO:0000313" key="1">
    <source>
        <dbReference type="EMBL" id="MBC8207673.1"/>
    </source>
</evidence>
<dbReference type="AlphaFoldDB" id="A0A8J6N6N4"/>
<sequence length="181" mass="19914">MNKRGLESSLTELYGVVYGGAVADRLSFAHELAHCYGRELLADEVIAAQLKLTLQRARLLEQQMTVMEMGKTCSACAVRPDGGCCSYYMTNENDGLQLFMNILAGLEVSVVRDDGVECSFLGSRGCILLLKPLFCLNYNCAEIKQVSAPADLGRLEQKTGDLLRAQVVLEQLLIAFLQRQS</sequence>
<dbReference type="EMBL" id="JACNLK010000009">
    <property type="protein sequence ID" value="MBC8207673.1"/>
    <property type="molecule type" value="Genomic_DNA"/>
</dbReference>
<organism evidence="1 2">
    <name type="scientific">Candidatus Desulfatifera sulfidica</name>
    <dbReference type="NCBI Taxonomy" id="2841691"/>
    <lineage>
        <taxon>Bacteria</taxon>
        <taxon>Pseudomonadati</taxon>
        <taxon>Thermodesulfobacteriota</taxon>
        <taxon>Desulfobulbia</taxon>
        <taxon>Desulfobulbales</taxon>
        <taxon>Desulfobulbaceae</taxon>
        <taxon>Candidatus Desulfatifera</taxon>
    </lineage>
</organism>
<name>A0A8J6N6N4_9BACT</name>